<evidence type="ECO:0000259" key="6">
    <source>
        <dbReference type="Pfam" id="PF14689"/>
    </source>
</evidence>
<dbReference type="eggNOG" id="COG3290">
    <property type="taxonomic scope" value="Bacteria"/>
</dbReference>
<dbReference type="Pfam" id="PF14501">
    <property type="entry name" value="HATPase_c_5"/>
    <property type="match status" value="1"/>
</dbReference>
<evidence type="ECO:0000259" key="5">
    <source>
        <dbReference type="Pfam" id="PF14501"/>
    </source>
</evidence>
<feature type="domain" description="Sensor histidine kinase NatK-like C-terminal" evidence="5">
    <location>
        <begin position="240"/>
        <end position="341"/>
    </location>
</feature>
<keyword evidence="2" id="KW-0808">Transferase</keyword>
<dbReference type="InterPro" id="IPR032834">
    <property type="entry name" value="NatK-like_C"/>
</dbReference>
<evidence type="ECO:0000256" key="2">
    <source>
        <dbReference type="ARBA" id="ARBA00022679"/>
    </source>
</evidence>
<dbReference type="CDD" id="cd16935">
    <property type="entry name" value="HATPase_AgrC-ComD-like"/>
    <property type="match status" value="1"/>
</dbReference>
<dbReference type="KEGG" id="cpy:Cphy_3117"/>
<proteinExistence type="predicted"/>
<dbReference type="InterPro" id="IPR036890">
    <property type="entry name" value="HATPase_C_sf"/>
</dbReference>
<accession>A9KQZ4</accession>
<feature type="transmembrane region" description="Helical" evidence="4">
    <location>
        <begin position="30"/>
        <end position="48"/>
    </location>
</feature>
<evidence type="ECO:0000256" key="1">
    <source>
        <dbReference type="ARBA" id="ARBA00022553"/>
    </source>
</evidence>
<dbReference type="InterPro" id="IPR016120">
    <property type="entry name" value="Sig_transdc_His_kin_SpoOB"/>
</dbReference>
<gene>
    <name evidence="7" type="ordered locus">Cphy_3117</name>
</gene>
<dbReference type="PANTHER" id="PTHR40448">
    <property type="entry name" value="TWO-COMPONENT SENSOR HISTIDINE KINASE"/>
    <property type="match status" value="1"/>
</dbReference>
<evidence type="ECO:0000313" key="7">
    <source>
        <dbReference type="EMBL" id="ABX43473.1"/>
    </source>
</evidence>
<feature type="domain" description="SpoOB alpha-helical" evidence="6">
    <location>
        <begin position="144"/>
        <end position="195"/>
    </location>
</feature>
<reference evidence="8" key="1">
    <citation type="submission" date="2007-11" db="EMBL/GenBank/DDBJ databases">
        <title>Complete genome sequence of Clostridium phytofermentans ISDg.</title>
        <authorList>
            <person name="Leschine S.B."/>
            <person name="Warnick T.A."/>
            <person name="Blanchard J.L."/>
            <person name="Schnell D.J."/>
            <person name="Petit E.L."/>
            <person name="LaTouf W.G."/>
            <person name="Copeland A."/>
            <person name="Lucas S."/>
            <person name="Lapidus A."/>
            <person name="Barry K."/>
            <person name="Glavina del Rio T."/>
            <person name="Dalin E."/>
            <person name="Tice H."/>
            <person name="Pitluck S."/>
            <person name="Kiss H."/>
            <person name="Brettin T."/>
            <person name="Bruce D."/>
            <person name="Detter J.C."/>
            <person name="Han C."/>
            <person name="Kuske C."/>
            <person name="Schmutz J."/>
            <person name="Larimer F."/>
            <person name="Land M."/>
            <person name="Hauser L."/>
            <person name="Kyrpides N."/>
            <person name="Kim E.A."/>
            <person name="Richardson P."/>
        </authorList>
    </citation>
    <scope>NUCLEOTIDE SEQUENCE [LARGE SCALE GENOMIC DNA]</scope>
    <source>
        <strain evidence="8">ATCC 700394 / DSM 18823 / ISDg</strain>
    </source>
</reference>
<sequence>MISDCLKAIPLAVMVLYLLCRQIKREDKKSFLYILVPFVIAGIWFGIGSFYGESIATIISLTMIELFSFEVLQVRHRRMSFWYHGLFYLITGAITVNGIMVSEGRIFHEYILLLLYFLTEGSVYYLKKTYEENTVLYQNQLLTKQVNEVQNIYMTMRGWRHDYHNHLQTLKAHLKVNQVEEAKGYLDRLENDLDSINYLIESGNVNLDAILNSKLSLALKDDIDIHYKAEVPKDLTVSDIDLCVLIGNLIDNAVEACNKMSEQEGKRFIRLYVGVLKKQLYISVANATGEVIRKLDEDYITTKRGNHGHGLKRITNIVEKYEGYINRKNEPGVFVTEIMLPL</sequence>
<keyword evidence="1" id="KW-0597">Phosphoprotein</keyword>
<dbReference type="InterPro" id="IPR039506">
    <property type="entry name" value="SPOB_a"/>
</dbReference>
<keyword evidence="3 7" id="KW-0418">Kinase</keyword>
<dbReference type="SUPFAM" id="SSF55874">
    <property type="entry name" value="ATPase domain of HSP90 chaperone/DNA topoisomerase II/histidine kinase"/>
    <property type="match status" value="1"/>
</dbReference>
<dbReference type="RefSeq" id="WP_012201124.1">
    <property type="nucleotide sequence ID" value="NC_010001.1"/>
</dbReference>
<dbReference type="EMBL" id="CP000885">
    <property type="protein sequence ID" value="ABX43473.1"/>
    <property type="molecule type" value="Genomic_DNA"/>
</dbReference>
<dbReference type="GO" id="GO:0000155">
    <property type="term" value="F:phosphorelay sensor kinase activity"/>
    <property type="evidence" value="ECO:0007669"/>
    <property type="project" value="InterPro"/>
</dbReference>
<protein>
    <submittedName>
        <fullName evidence="7">Signal transduction histidine kinase regulating citrate/malate metabolism</fullName>
    </submittedName>
</protein>
<organism evidence="7 8">
    <name type="scientific">Lachnoclostridium phytofermentans (strain ATCC 700394 / DSM 18823 / ISDg)</name>
    <name type="common">Clostridium phytofermentans</name>
    <dbReference type="NCBI Taxonomy" id="357809"/>
    <lineage>
        <taxon>Bacteria</taxon>
        <taxon>Bacillati</taxon>
        <taxon>Bacillota</taxon>
        <taxon>Clostridia</taxon>
        <taxon>Lachnospirales</taxon>
        <taxon>Lachnospiraceae</taxon>
    </lineage>
</organism>
<dbReference type="HOGENOM" id="CLU_020211_9_0_9"/>
<dbReference type="GO" id="GO:0042802">
    <property type="term" value="F:identical protein binding"/>
    <property type="evidence" value="ECO:0007669"/>
    <property type="project" value="TreeGrafter"/>
</dbReference>
<evidence type="ECO:0000313" key="8">
    <source>
        <dbReference type="Proteomes" id="UP000000370"/>
    </source>
</evidence>
<keyword evidence="4" id="KW-1133">Transmembrane helix</keyword>
<dbReference type="Gene3D" id="1.10.287.130">
    <property type="match status" value="1"/>
</dbReference>
<dbReference type="PANTHER" id="PTHR40448:SF1">
    <property type="entry name" value="TWO-COMPONENT SENSOR HISTIDINE KINASE"/>
    <property type="match status" value="1"/>
</dbReference>
<name>A9KQZ4_LACP7</name>
<evidence type="ECO:0000256" key="3">
    <source>
        <dbReference type="ARBA" id="ARBA00022777"/>
    </source>
</evidence>
<evidence type="ECO:0000256" key="4">
    <source>
        <dbReference type="SAM" id="Phobius"/>
    </source>
</evidence>
<dbReference type="Pfam" id="PF14689">
    <property type="entry name" value="SPOB_a"/>
    <property type="match status" value="1"/>
</dbReference>
<dbReference type="SUPFAM" id="SSF55890">
    <property type="entry name" value="Sporulation response regulatory protein Spo0B"/>
    <property type="match status" value="1"/>
</dbReference>
<keyword evidence="8" id="KW-1185">Reference proteome</keyword>
<dbReference type="STRING" id="357809.Cphy_3117"/>
<dbReference type="AlphaFoldDB" id="A9KQZ4"/>
<keyword evidence="4" id="KW-0812">Transmembrane</keyword>
<feature type="transmembrane region" description="Helical" evidence="4">
    <location>
        <begin position="54"/>
        <end position="74"/>
    </location>
</feature>
<keyword evidence="4" id="KW-0472">Membrane</keyword>
<feature type="transmembrane region" description="Helical" evidence="4">
    <location>
        <begin position="81"/>
        <end position="101"/>
    </location>
</feature>
<dbReference type="Proteomes" id="UP000000370">
    <property type="component" value="Chromosome"/>
</dbReference>
<dbReference type="Gene3D" id="3.30.565.10">
    <property type="entry name" value="Histidine kinase-like ATPase, C-terminal domain"/>
    <property type="match status" value="1"/>
</dbReference>